<evidence type="ECO:0008006" key="3">
    <source>
        <dbReference type="Google" id="ProtNLM"/>
    </source>
</evidence>
<proteinExistence type="predicted"/>
<evidence type="ECO:0000313" key="1">
    <source>
        <dbReference type="EMBL" id="KUF38037.1"/>
    </source>
</evidence>
<evidence type="ECO:0000313" key="2">
    <source>
        <dbReference type="Proteomes" id="UP000053300"/>
    </source>
</evidence>
<dbReference type="Proteomes" id="UP000053300">
    <property type="component" value="Unassembled WGS sequence"/>
</dbReference>
<dbReference type="InterPro" id="IPR019650">
    <property type="entry name" value="DUF2513"/>
</dbReference>
<comment type="caution">
    <text evidence="1">The sequence shown here is derived from an EMBL/GenBank/DDBJ whole genome shotgun (WGS) entry which is preliminary data.</text>
</comment>
<gene>
    <name evidence="1" type="ORF">AS359_04325</name>
</gene>
<accession>A0A0W7YSG7</accession>
<keyword evidence="2" id="KW-1185">Reference proteome</keyword>
<dbReference type="RefSeq" id="WP_058880610.1">
    <property type="nucleotide sequence ID" value="NZ_CAUCIF010000011.1"/>
</dbReference>
<organism evidence="1 2">
    <name type="scientific">Comamonas kerstersii</name>
    <dbReference type="NCBI Taxonomy" id="225992"/>
    <lineage>
        <taxon>Bacteria</taxon>
        <taxon>Pseudomonadati</taxon>
        <taxon>Pseudomonadota</taxon>
        <taxon>Betaproteobacteria</taxon>
        <taxon>Burkholderiales</taxon>
        <taxon>Comamonadaceae</taxon>
        <taxon>Comamonas</taxon>
    </lineage>
</organism>
<name>A0A0W7YSG7_9BURK</name>
<protein>
    <recommendedName>
        <fullName evidence="3">DUF2513 domain-containing protein</fullName>
    </recommendedName>
</protein>
<dbReference type="AlphaFoldDB" id="A0A0W7YSG7"/>
<sequence length="123" mass="13686">MKRDMDLIRRIALAIEELPPDEPLKDLPGVDAHVFALHAQWMQEAGLVTATLHPSNGREPADFAMIWRLTWNGCEFAEAVRSDTLWAKAKKQVIAPSSSWTFGVLTDWLKSEITNGLSKIAGS</sequence>
<reference evidence="1 2" key="1">
    <citation type="submission" date="2015-12" db="EMBL/GenBank/DDBJ databases">
        <title>Complete genome sequence of a multi-drug resistant strain Acidovorax sp. 12322-1.</title>
        <authorList>
            <person name="Ming D."/>
            <person name="Wang M."/>
            <person name="Hu S."/>
            <person name="Zhou Y."/>
            <person name="Jiang T."/>
        </authorList>
    </citation>
    <scope>NUCLEOTIDE SEQUENCE [LARGE SCALE GENOMIC DNA]</scope>
    <source>
        <strain evidence="1 2">12322-1</strain>
    </source>
</reference>
<dbReference type="Pfam" id="PF10711">
    <property type="entry name" value="DUF2513"/>
    <property type="match status" value="1"/>
</dbReference>
<dbReference type="EMBL" id="LPXH01000041">
    <property type="protein sequence ID" value="KUF38037.1"/>
    <property type="molecule type" value="Genomic_DNA"/>
</dbReference>